<evidence type="ECO:0000313" key="3">
    <source>
        <dbReference type="EMBL" id="RHZ70622.1"/>
    </source>
</evidence>
<keyword evidence="2" id="KW-0812">Transmembrane</keyword>
<keyword evidence="2" id="KW-0472">Membrane</keyword>
<dbReference type="AlphaFoldDB" id="A0A397I662"/>
<organism evidence="3 4">
    <name type="scientific">Diversispora epigaea</name>
    <dbReference type="NCBI Taxonomy" id="1348612"/>
    <lineage>
        <taxon>Eukaryota</taxon>
        <taxon>Fungi</taxon>
        <taxon>Fungi incertae sedis</taxon>
        <taxon>Mucoromycota</taxon>
        <taxon>Glomeromycotina</taxon>
        <taxon>Glomeromycetes</taxon>
        <taxon>Diversisporales</taxon>
        <taxon>Diversisporaceae</taxon>
        <taxon>Diversispora</taxon>
    </lineage>
</organism>
<protein>
    <submittedName>
        <fullName evidence="3">Uncharacterized protein</fullName>
    </submittedName>
</protein>
<keyword evidence="4" id="KW-1185">Reference proteome</keyword>
<evidence type="ECO:0000256" key="1">
    <source>
        <dbReference type="SAM" id="MobiDB-lite"/>
    </source>
</evidence>
<feature type="region of interest" description="Disordered" evidence="1">
    <location>
        <begin position="249"/>
        <end position="270"/>
    </location>
</feature>
<reference evidence="3 4" key="1">
    <citation type="submission" date="2018-08" db="EMBL/GenBank/DDBJ databases">
        <title>Genome and evolution of the arbuscular mycorrhizal fungus Diversispora epigaea (formerly Glomus versiforme) and its bacterial endosymbionts.</title>
        <authorList>
            <person name="Sun X."/>
            <person name="Fei Z."/>
            <person name="Harrison M."/>
        </authorList>
    </citation>
    <scope>NUCLEOTIDE SEQUENCE [LARGE SCALE GENOMIC DNA]</scope>
    <source>
        <strain evidence="3 4">IT104</strain>
    </source>
</reference>
<dbReference type="Proteomes" id="UP000266861">
    <property type="component" value="Unassembled WGS sequence"/>
</dbReference>
<name>A0A397I662_9GLOM</name>
<feature type="compositionally biased region" description="Low complexity" evidence="1">
    <location>
        <begin position="250"/>
        <end position="262"/>
    </location>
</feature>
<evidence type="ECO:0000313" key="4">
    <source>
        <dbReference type="Proteomes" id="UP000266861"/>
    </source>
</evidence>
<dbReference type="EMBL" id="PQFF01000246">
    <property type="protein sequence ID" value="RHZ70622.1"/>
    <property type="molecule type" value="Genomic_DNA"/>
</dbReference>
<accession>A0A397I662</accession>
<dbReference type="OrthoDB" id="2475555at2759"/>
<comment type="caution">
    <text evidence="3">The sequence shown here is derived from an EMBL/GenBank/DDBJ whole genome shotgun (WGS) entry which is preliminary data.</text>
</comment>
<gene>
    <name evidence="3" type="ORF">Glove_269g21</name>
</gene>
<keyword evidence="2" id="KW-1133">Transmembrane helix</keyword>
<sequence>MLIHKFVSNYDNTTSAICSQLEKDESKIEAGKLYCCSIKDKNCTLYTSDSVCIGSDFEISKCYNTTTYDPCQRTDYDATKVCGGVPNSFFCMSSTSRALKDTNYYRLPEAVKWIVNRSSVIDSKEISVCDNGIDFTSCNESSLPNGTIAHMTCGDLFQNTYNCSWTNWTNNVLIARIERKPLGELCGVVAEPTQTQTTTPNGLIYGLISSIAVSGIIAITFAVFTFYYCRKYKKEKTRCQDILNAHARNTHNTDNTHNTHNTRSSPPTHS</sequence>
<feature type="transmembrane region" description="Helical" evidence="2">
    <location>
        <begin position="203"/>
        <end position="228"/>
    </location>
</feature>
<proteinExistence type="predicted"/>
<evidence type="ECO:0000256" key="2">
    <source>
        <dbReference type="SAM" id="Phobius"/>
    </source>
</evidence>